<dbReference type="InterPro" id="IPR037053">
    <property type="entry name" value="Phage_tail_collar_dom_sf"/>
</dbReference>
<name>A0A4S1DSI3_9FLAO</name>
<dbReference type="SUPFAM" id="SSF88874">
    <property type="entry name" value="Receptor-binding domain of short tail fibre protein gp12"/>
    <property type="match status" value="1"/>
</dbReference>
<comment type="caution">
    <text evidence="3">The sequence shown here is derived from an EMBL/GenBank/DDBJ whole genome shotgun (WGS) entry which is preliminary data.</text>
</comment>
<dbReference type="AlphaFoldDB" id="A0A4S1DSI3"/>
<proteinExistence type="predicted"/>
<keyword evidence="4" id="KW-1185">Reference proteome</keyword>
<evidence type="ECO:0000259" key="2">
    <source>
        <dbReference type="Pfam" id="PF07484"/>
    </source>
</evidence>
<dbReference type="Pfam" id="PF07484">
    <property type="entry name" value="Collar"/>
    <property type="match status" value="1"/>
</dbReference>
<dbReference type="EMBL" id="SRSO01000031">
    <property type="protein sequence ID" value="TGV00931.1"/>
    <property type="molecule type" value="Genomic_DNA"/>
</dbReference>
<sequence>MKTKLSILVLFFVLSINGTLHAQEPILGEIRMFAGDFAPRGWAFCDGQTLQISQYNALFSLLGTNYGGDGRSTFNLPDLRGRAPIHAGQGNNLNNIRLGDKGGSESKELRKMTVFENAKGKSYETYTVKSSNSKLYTRDPYLGVRFIIALQGIFPSRSY</sequence>
<reference evidence="3 4" key="1">
    <citation type="submission" date="2019-04" db="EMBL/GenBank/DDBJ databases">
        <authorList>
            <person name="Liu A."/>
        </authorList>
    </citation>
    <scope>NUCLEOTIDE SEQUENCE [LARGE SCALE GENOMIC DNA]</scope>
    <source>
        <strain evidence="3 4">RZ03</strain>
    </source>
</reference>
<protein>
    <submittedName>
        <fullName evidence="3">Phage tail protein</fullName>
    </submittedName>
</protein>
<dbReference type="OrthoDB" id="9810174at2"/>
<evidence type="ECO:0000256" key="1">
    <source>
        <dbReference type="SAM" id="SignalP"/>
    </source>
</evidence>
<feature type="signal peptide" evidence="1">
    <location>
        <begin position="1"/>
        <end position="22"/>
    </location>
</feature>
<evidence type="ECO:0000313" key="3">
    <source>
        <dbReference type="EMBL" id="TGV00931.1"/>
    </source>
</evidence>
<accession>A0A4S1DSI3</accession>
<dbReference type="InterPro" id="IPR011083">
    <property type="entry name" value="Phage_tail_collar_dom"/>
</dbReference>
<evidence type="ECO:0000313" key="4">
    <source>
        <dbReference type="Proteomes" id="UP000307602"/>
    </source>
</evidence>
<dbReference type="Gene3D" id="3.90.1340.10">
    <property type="entry name" value="Phage tail collar domain"/>
    <property type="match status" value="1"/>
</dbReference>
<organism evidence="3 4">
    <name type="scientific">Flavivirga rizhaonensis</name>
    <dbReference type="NCBI Taxonomy" id="2559571"/>
    <lineage>
        <taxon>Bacteria</taxon>
        <taxon>Pseudomonadati</taxon>
        <taxon>Bacteroidota</taxon>
        <taxon>Flavobacteriia</taxon>
        <taxon>Flavobacteriales</taxon>
        <taxon>Flavobacteriaceae</taxon>
        <taxon>Flavivirga</taxon>
    </lineage>
</organism>
<feature type="domain" description="Phage tail collar" evidence="2">
    <location>
        <begin position="28"/>
        <end position="84"/>
    </location>
</feature>
<dbReference type="Proteomes" id="UP000307602">
    <property type="component" value="Unassembled WGS sequence"/>
</dbReference>
<keyword evidence="1" id="KW-0732">Signal</keyword>
<gene>
    <name evidence="3" type="ORF">EM932_17620</name>
</gene>
<feature type="chain" id="PRO_5020233460" evidence="1">
    <location>
        <begin position="23"/>
        <end position="159"/>
    </location>
</feature>